<dbReference type="Proteomes" id="UP001519887">
    <property type="component" value="Unassembled WGS sequence"/>
</dbReference>
<comment type="caution">
    <text evidence="1">The sequence shown here is derived from an EMBL/GenBank/DDBJ whole genome shotgun (WGS) entry which is preliminary data.</text>
</comment>
<dbReference type="EMBL" id="JAHZIK010000276">
    <property type="protein sequence ID" value="MBW7454932.1"/>
    <property type="molecule type" value="Genomic_DNA"/>
</dbReference>
<name>A0ABS7C217_9BACL</name>
<evidence type="ECO:0000313" key="2">
    <source>
        <dbReference type="Proteomes" id="UP001519887"/>
    </source>
</evidence>
<proteinExistence type="predicted"/>
<organism evidence="1 2">
    <name type="scientific">Paenibacillus sepulcri</name>
    <dbReference type="NCBI Taxonomy" id="359917"/>
    <lineage>
        <taxon>Bacteria</taxon>
        <taxon>Bacillati</taxon>
        <taxon>Bacillota</taxon>
        <taxon>Bacilli</taxon>
        <taxon>Bacillales</taxon>
        <taxon>Paenibacillaceae</taxon>
        <taxon>Paenibacillus</taxon>
    </lineage>
</organism>
<keyword evidence="2" id="KW-1185">Reference proteome</keyword>
<feature type="non-terminal residue" evidence="1">
    <location>
        <position position="1"/>
    </location>
</feature>
<evidence type="ECO:0000313" key="1">
    <source>
        <dbReference type="EMBL" id="MBW7454932.1"/>
    </source>
</evidence>
<gene>
    <name evidence="1" type="ORF">K0U00_12895</name>
</gene>
<reference evidence="1 2" key="1">
    <citation type="submission" date="2021-07" db="EMBL/GenBank/DDBJ databases">
        <title>Paenibacillus radiodurans sp. nov., isolated from the southeastern edge of Tengger Desert.</title>
        <authorList>
            <person name="Zhang G."/>
        </authorList>
    </citation>
    <scope>NUCLEOTIDE SEQUENCE [LARGE SCALE GENOMIC DNA]</scope>
    <source>
        <strain evidence="1 2">CCM 7311</strain>
    </source>
</reference>
<sequence length="60" mass="6737">ALQDQRALELLGRLGGRDAALEVMEQELEEAITFKTYPVEAAWLLGTRERINRRIAALLG</sequence>
<protein>
    <submittedName>
        <fullName evidence="1">Uncharacterized protein</fullName>
    </submittedName>
</protein>
<accession>A0ABS7C217</accession>